<reference evidence="3 4" key="1">
    <citation type="submission" date="2018-11" db="EMBL/GenBank/DDBJ databases">
        <title>Sequencing the genomes of 1000 actinobacteria strains.</title>
        <authorList>
            <person name="Klenk H.-P."/>
        </authorList>
    </citation>
    <scope>NUCLEOTIDE SEQUENCE [LARGE SCALE GENOMIC DNA]</scope>
    <source>
        <strain evidence="3 4">DSM 44781</strain>
    </source>
</reference>
<gene>
    <name evidence="3" type="ORF">EDD38_2131</name>
</gene>
<feature type="signal peptide" evidence="2">
    <location>
        <begin position="1"/>
        <end position="26"/>
    </location>
</feature>
<evidence type="ECO:0000313" key="4">
    <source>
        <dbReference type="Proteomes" id="UP000266906"/>
    </source>
</evidence>
<organism evidence="3 4">
    <name type="scientific">Kitasatospora cineracea</name>
    <dbReference type="NCBI Taxonomy" id="88074"/>
    <lineage>
        <taxon>Bacteria</taxon>
        <taxon>Bacillati</taxon>
        <taxon>Actinomycetota</taxon>
        <taxon>Actinomycetes</taxon>
        <taxon>Kitasatosporales</taxon>
        <taxon>Streptomycetaceae</taxon>
        <taxon>Kitasatospora</taxon>
    </lineage>
</organism>
<feature type="region of interest" description="Disordered" evidence="1">
    <location>
        <begin position="65"/>
        <end position="92"/>
    </location>
</feature>
<comment type="caution">
    <text evidence="3">The sequence shown here is derived from an EMBL/GenBank/DDBJ whole genome shotgun (WGS) entry which is preliminary data.</text>
</comment>
<protein>
    <recommendedName>
        <fullName evidence="5">Secreted protein</fullName>
    </recommendedName>
</protein>
<dbReference type="AlphaFoldDB" id="A0A3N4RK96"/>
<evidence type="ECO:0000256" key="2">
    <source>
        <dbReference type="SAM" id="SignalP"/>
    </source>
</evidence>
<sequence length="135" mass="13703">MPSKTRIATALAAGAAVLAATGGSAAATTSLLAPQAVTGPTVPGGADGKPHELLCPADESVYGGGFSITPGENRQLDRWPTDVPESRPDDEATGWIVTVRRNDCPPEGAKGEPRPADLTIRIVCTDGENNVSLGG</sequence>
<proteinExistence type="predicted"/>
<keyword evidence="2" id="KW-0732">Signal</keyword>
<dbReference type="RefSeq" id="WP_123817978.1">
    <property type="nucleotide sequence ID" value="NZ_RKQG01000001.1"/>
</dbReference>
<name>A0A3N4RK96_9ACTN</name>
<keyword evidence="4" id="KW-1185">Reference proteome</keyword>
<accession>A0A3N4RK96</accession>
<evidence type="ECO:0000313" key="3">
    <source>
        <dbReference type="EMBL" id="RPE33828.1"/>
    </source>
</evidence>
<feature type="compositionally biased region" description="Basic and acidic residues" evidence="1">
    <location>
        <begin position="74"/>
        <end position="90"/>
    </location>
</feature>
<dbReference type="Proteomes" id="UP000266906">
    <property type="component" value="Unassembled WGS sequence"/>
</dbReference>
<dbReference type="EMBL" id="RKQG01000001">
    <property type="protein sequence ID" value="RPE33828.1"/>
    <property type="molecule type" value="Genomic_DNA"/>
</dbReference>
<feature type="chain" id="PRO_5018229047" description="Secreted protein" evidence="2">
    <location>
        <begin position="27"/>
        <end position="135"/>
    </location>
</feature>
<evidence type="ECO:0000256" key="1">
    <source>
        <dbReference type="SAM" id="MobiDB-lite"/>
    </source>
</evidence>
<evidence type="ECO:0008006" key="5">
    <source>
        <dbReference type="Google" id="ProtNLM"/>
    </source>
</evidence>